<keyword evidence="3" id="KW-1185">Reference proteome</keyword>
<reference evidence="2" key="1">
    <citation type="journal article" date="2022" name="J. Appl. Microbiol.">
        <title>Bacteriophage-Antibiotic Combinations Against Multidrug-Resistant Pseudomonas aeruginosa.</title>
        <authorList>
            <person name="Holger D."/>
            <person name="Lev K.L."/>
            <person name="Kebriaei R."/>
            <person name="Morrisette T."/>
            <person name="Shah R."/>
            <person name="Alexander J."/>
            <person name="Lehman S.M."/>
            <person name="Rybak M.J."/>
        </authorList>
    </citation>
    <scope>NUCLEOTIDE SEQUENCE</scope>
</reference>
<evidence type="ECO:0000256" key="1">
    <source>
        <dbReference type="SAM" id="MobiDB-lite"/>
    </source>
</evidence>
<gene>
    <name evidence="2" type="ORF">EM_126</name>
</gene>
<feature type="compositionally biased region" description="Polar residues" evidence="1">
    <location>
        <begin position="1"/>
        <end position="18"/>
    </location>
</feature>
<dbReference type="EMBL" id="ON169972">
    <property type="protein sequence ID" value="UPW35911.1"/>
    <property type="molecule type" value="Genomic_DNA"/>
</dbReference>
<evidence type="ECO:0000313" key="3">
    <source>
        <dbReference type="Proteomes" id="UP000831536"/>
    </source>
</evidence>
<protein>
    <submittedName>
        <fullName evidence="2">Uncharacterized protein</fullName>
    </submittedName>
</protein>
<organism evidence="2 3">
    <name type="scientific">Pseudomonas phage EM</name>
    <dbReference type="NCBI Taxonomy" id="2936914"/>
    <lineage>
        <taxon>Viruses</taxon>
        <taxon>Duplodnaviria</taxon>
        <taxon>Heunggongvirae</taxon>
        <taxon>Uroviricota</taxon>
        <taxon>Caudoviricetes</taxon>
        <taxon>Vandenendeviridae</taxon>
        <taxon>Skurskavirinae</taxon>
        <taxon>Baldwinvirus</taxon>
        <taxon>Baldwinvirus EM</taxon>
    </lineage>
</organism>
<sequence length="30" mass="3373">MKSCSRTSEWQGRHTNLPLTGRSKRPSALS</sequence>
<accession>A0AAE9HJI4</accession>
<name>A0AAE9HJI4_9CAUD</name>
<proteinExistence type="predicted"/>
<dbReference type="Proteomes" id="UP000831536">
    <property type="component" value="Segment"/>
</dbReference>
<evidence type="ECO:0000313" key="2">
    <source>
        <dbReference type="EMBL" id="UPW35911.1"/>
    </source>
</evidence>
<feature type="region of interest" description="Disordered" evidence="1">
    <location>
        <begin position="1"/>
        <end position="30"/>
    </location>
</feature>